<name>A0A2W5T2I3_9CORY</name>
<organism evidence="4 5">
    <name type="scientific">Corynebacterium kroppenstedtii</name>
    <dbReference type="NCBI Taxonomy" id="161879"/>
    <lineage>
        <taxon>Bacteria</taxon>
        <taxon>Bacillati</taxon>
        <taxon>Actinomycetota</taxon>
        <taxon>Actinomycetes</taxon>
        <taxon>Mycobacteriales</taxon>
        <taxon>Corynebacteriaceae</taxon>
        <taxon>Corynebacterium</taxon>
    </lineage>
</organism>
<dbReference type="InterPro" id="IPR001967">
    <property type="entry name" value="Peptidase_S11_N"/>
</dbReference>
<reference evidence="4 5" key="1">
    <citation type="submission" date="2017-08" db="EMBL/GenBank/DDBJ databases">
        <title>Infants hospitalized years apart are colonized by the same room-sourced microbial strains.</title>
        <authorList>
            <person name="Brooks B."/>
            <person name="Olm M.R."/>
            <person name="Firek B.A."/>
            <person name="Baker R."/>
            <person name="Thomas B.C."/>
            <person name="Morowitz M.J."/>
            <person name="Banfield J.F."/>
        </authorList>
    </citation>
    <scope>NUCLEOTIDE SEQUENCE [LARGE SCALE GENOMIC DNA]</scope>
    <source>
        <strain evidence="4">S2_003_000_R1_3</strain>
    </source>
</reference>
<feature type="region of interest" description="Disordered" evidence="1">
    <location>
        <begin position="464"/>
        <end position="491"/>
    </location>
</feature>
<dbReference type="GO" id="GO:0006508">
    <property type="term" value="P:proteolysis"/>
    <property type="evidence" value="ECO:0007669"/>
    <property type="project" value="InterPro"/>
</dbReference>
<sequence length="521" mass="55995">MLAEYGDFCAFIAIGFRLADGQDMPSMPQRCRNLTTPRSVIYVQGLIFPKMLDYGFPALCSPPSAVRVSATLRRTIVASTVGIALSFTSFIPGTALSTPPAAATPAAASALSVSVLAQDETTPTRPIDPNWIPVEVPPDQPLPDDPTLHTESCPFREHTPPAVDESETVQPGNTSPTPIPVNTDPEGGKKLQSCGVIVTEGFKVPERLTVGSWLIYDVDSGDVIAAKDPHGRYRPASIFKVLLAREAIDRLPLDKVLTATQEDANMEGSRAGIGPDGKYTVKQALQGLLMRSGNDCAHLLMRTLGGEKNVLADLQKRADGLGTQDTRVTSYSGLDAPGSQTSAYDLALLYREAFHNKTFNEIVNTKIVDLPDYQDNPGFQISNDNEMLFNYEGAFGGKTGFTDDARHTYSGGAERNGRKLAVIELNATNAAGKGWDQATRLLDAAWPVHDSVGYLVGSPAAEKAGKKDGEFAGDTVTEDQPASHRGNELRRHPKALDITAGIAVLVIAGAIWSVRRGRRRK</sequence>
<dbReference type="EMBL" id="QFRA01000003">
    <property type="protein sequence ID" value="PZR06176.1"/>
    <property type="molecule type" value="Genomic_DNA"/>
</dbReference>
<comment type="caution">
    <text evidence="4">The sequence shown here is derived from an EMBL/GenBank/DDBJ whole genome shotgun (WGS) entry which is preliminary data.</text>
</comment>
<keyword evidence="2" id="KW-0472">Membrane</keyword>
<evidence type="ECO:0000313" key="5">
    <source>
        <dbReference type="Proteomes" id="UP000249432"/>
    </source>
</evidence>
<evidence type="ECO:0000259" key="3">
    <source>
        <dbReference type="Pfam" id="PF00768"/>
    </source>
</evidence>
<dbReference type="PANTHER" id="PTHR21581:SF33">
    <property type="entry name" value="D-ALANYL-D-ALANINE CARBOXYPEPTIDASE DACB"/>
    <property type="match status" value="1"/>
</dbReference>
<dbReference type="SUPFAM" id="SSF56601">
    <property type="entry name" value="beta-lactamase/transpeptidase-like"/>
    <property type="match status" value="1"/>
</dbReference>
<dbReference type="InterPro" id="IPR012338">
    <property type="entry name" value="Beta-lactam/transpept-like"/>
</dbReference>
<dbReference type="Gene3D" id="3.40.710.10">
    <property type="entry name" value="DD-peptidase/beta-lactamase superfamily"/>
    <property type="match status" value="1"/>
</dbReference>
<keyword evidence="2" id="KW-1133">Transmembrane helix</keyword>
<dbReference type="AlphaFoldDB" id="A0A2W5T2I3"/>
<evidence type="ECO:0000313" key="4">
    <source>
        <dbReference type="EMBL" id="PZR06176.1"/>
    </source>
</evidence>
<accession>A0A2W5T2I3</accession>
<gene>
    <name evidence="4" type="ORF">DI525_02455</name>
</gene>
<feature type="domain" description="Peptidase S11 D-alanyl-D-alanine carboxypeptidase A N-terminal" evidence="3">
    <location>
        <begin position="207"/>
        <end position="428"/>
    </location>
</feature>
<proteinExistence type="predicted"/>
<protein>
    <recommendedName>
        <fullName evidence="3">Peptidase S11 D-alanyl-D-alanine carboxypeptidase A N-terminal domain-containing protein</fullName>
    </recommendedName>
</protein>
<dbReference type="Proteomes" id="UP000249432">
    <property type="component" value="Unassembled WGS sequence"/>
</dbReference>
<evidence type="ECO:0000256" key="2">
    <source>
        <dbReference type="SAM" id="Phobius"/>
    </source>
</evidence>
<dbReference type="PANTHER" id="PTHR21581">
    <property type="entry name" value="D-ALANYL-D-ALANINE CARBOXYPEPTIDASE"/>
    <property type="match status" value="1"/>
</dbReference>
<evidence type="ECO:0000256" key="1">
    <source>
        <dbReference type="SAM" id="MobiDB-lite"/>
    </source>
</evidence>
<dbReference type="Pfam" id="PF00768">
    <property type="entry name" value="Peptidase_S11"/>
    <property type="match status" value="1"/>
</dbReference>
<feature type="transmembrane region" description="Helical" evidence="2">
    <location>
        <begin position="495"/>
        <end position="514"/>
    </location>
</feature>
<dbReference type="GO" id="GO:0009002">
    <property type="term" value="F:serine-type D-Ala-D-Ala carboxypeptidase activity"/>
    <property type="evidence" value="ECO:0007669"/>
    <property type="project" value="InterPro"/>
</dbReference>
<feature type="region of interest" description="Disordered" evidence="1">
    <location>
        <begin position="138"/>
        <end position="188"/>
    </location>
</feature>
<keyword evidence="2" id="KW-0812">Transmembrane</keyword>
<feature type="compositionally biased region" description="Basic and acidic residues" evidence="1">
    <location>
        <begin position="481"/>
        <end position="490"/>
    </location>
</feature>